<dbReference type="EMBL" id="CP017479">
    <property type="protein sequence ID" value="AOW10190.1"/>
    <property type="molecule type" value="Genomic_DNA"/>
</dbReference>
<keyword evidence="2" id="KW-1185">Reference proteome</keyword>
<sequence>MVNSKASASVPLVPAYKGWKKVFNGCINWNGRERDARAIERNYENEIILFNKNDVESQNAA</sequence>
<proteinExistence type="predicted"/>
<reference evidence="1 2" key="1">
    <citation type="submission" date="2016-10" db="EMBL/GenBank/DDBJ databases">
        <title>Flavobacterium gilvum sp. nov., isolated from stream water.</title>
        <authorList>
            <person name="Shin S.-K."/>
            <person name="Cho Y.-J."/>
            <person name="Yi H."/>
        </authorList>
    </citation>
    <scope>NUCLEOTIDE SEQUENCE [LARGE SCALE GENOMIC DNA]</scope>
    <source>
        <strain evidence="1 2">EM1308</strain>
    </source>
</reference>
<evidence type="ECO:0000313" key="2">
    <source>
        <dbReference type="Proteomes" id="UP000175968"/>
    </source>
</evidence>
<gene>
    <name evidence="1" type="ORF">EM308_12110</name>
</gene>
<dbReference type="Proteomes" id="UP000175968">
    <property type="component" value="Chromosome"/>
</dbReference>
<name>A0AAC9I4Y9_9FLAO</name>
<evidence type="ECO:0000313" key="1">
    <source>
        <dbReference type="EMBL" id="AOW10190.1"/>
    </source>
</evidence>
<protein>
    <submittedName>
        <fullName evidence="1">Uncharacterized protein</fullName>
    </submittedName>
</protein>
<accession>A0AAC9I4Y9</accession>
<organism evidence="1 2">
    <name type="scientific">Flavobacterium gilvum</name>
    <dbReference type="NCBI Taxonomy" id="1492737"/>
    <lineage>
        <taxon>Bacteria</taxon>
        <taxon>Pseudomonadati</taxon>
        <taxon>Bacteroidota</taxon>
        <taxon>Flavobacteriia</taxon>
        <taxon>Flavobacteriales</taxon>
        <taxon>Flavobacteriaceae</taxon>
        <taxon>Flavobacterium</taxon>
    </lineage>
</organism>
<dbReference type="AlphaFoldDB" id="A0AAC9I4Y9"/>
<dbReference type="KEGG" id="fgl:EM308_12110"/>